<sequence length="181" mass="20501">MSTMASWDLSSSKKSMEAPGGSLSTAVESDIYRSLQAVLRELDCQHPASMFNKGMLRWTLHKKVQSSPSNCVSLVRVVVKELERAERVDCKLYIIPLLHTLIYAVIQAAYIPDDLYKRVWLLQKAADSAPAILHRGPQLRQVHEDGARHTSWQQKDVPSTQQARTTEELSAERQARVKLYI</sequence>
<evidence type="ECO:0000313" key="2">
    <source>
        <dbReference type="EMBL" id="KAJ8378510.1"/>
    </source>
</evidence>
<dbReference type="GO" id="GO:0005944">
    <property type="term" value="C:phosphatidylinositol 3-kinase complex, class IB"/>
    <property type="evidence" value="ECO:0007669"/>
    <property type="project" value="InterPro"/>
</dbReference>
<dbReference type="PANTHER" id="PTHR15593:SF1">
    <property type="entry name" value="PHOSPHOINOSITIDE 3-KINASE REGULATORY SUBUNIT 6"/>
    <property type="match status" value="1"/>
</dbReference>
<protein>
    <submittedName>
        <fullName evidence="2">Uncharacterized protein</fullName>
    </submittedName>
</protein>
<dbReference type="EMBL" id="JAINUG010000318">
    <property type="protein sequence ID" value="KAJ8378510.1"/>
    <property type="molecule type" value="Genomic_DNA"/>
</dbReference>
<reference evidence="2" key="1">
    <citation type="journal article" date="2023" name="Science">
        <title>Genome structures resolve the early diversification of teleost fishes.</title>
        <authorList>
            <person name="Parey E."/>
            <person name="Louis A."/>
            <person name="Montfort J."/>
            <person name="Bouchez O."/>
            <person name="Roques C."/>
            <person name="Iampietro C."/>
            <person name="Lluch J."/>
            <person name="Castinel A."/>
            <person name="Donnadieu C."/>
            <person name="Desvignes T."/>
            <person name="Floi Bucao C."/>
            <person name="Jouanno E."/>
            <person name="Wen M."/>
            <person name="Mejri S."/>
            <person name="Dirks R."/>
            <person name="Jansen H."/>
            <person name="Henkel C."/>
            <person name="Chen W.J."/>
            <person name="Zahm M."/>
            <person name="Cabau C."/>
            <person name="Klopp C."/>
            <person name="Thompson A.W."/>
            <person name="Robinson-Rechavi M."/>
            <person name="Braasch I."/>
            <person name="Lecointre G."/>
            <person name="Bobe J."/>
            <person name="Postlethwait J.H."/>
            <person name="Berthelot C."/>
            <person name="Roest Crollius H."/>
            <person name="Guiguen Y."/>
        </authorList>
    </citation>
    <scope>NUCLEOTIDE SEQUENCE</scope>
    <source>
        <strain evidence="2">NC1722</strain>
    </source>
</reference>
<feature type="region of interest" description="Disordered" evidence="1">
    <location>
        <begin position="144"/>
        <end position="168"/>
    </location>
</feature>
<accession>A0AAD7REQ3</accession>
<evidence type="ECO:0000313" key="3">
    <source>
        <dbReference type="Proteomes" id="UP001221898"/>
    </source>
</evidence>
<feature type="region of interest" description="Disordered" evidence="1">
    <location>
        <begin position="1"/>
        <end position="22"/>
    </location>
</feature>
<dbReference type="Proteomes" id="UP001221898">
    <property type="component" value="Unassembled WGS sequence"/>
</dbReference>
<dbReference type="GO" id="GO:0007186">
    <property type="term" value="P:G protein-coupled receptor signaling pathway"/>
    <property type="evidence" value="ECO:0007669"/>
    <property type="project" value="TreeGrafter"/>
</dbReference>
<dbReference type="PANTHER" id="PTHR15593">
    <property type="entry name" value="PHOSPHATIDYLINOSITOL 3-KINASE REGULATORY SUBUNIT"/>
    <property type="match status" value="1"/>
</dbReference>
<dbReference type="GO" id="GO:0046935">
    <property type="term" value="F:1-phosphatidylinositol-3-kinase regulator activity"/>
    <property type="evidence" value="ECO:0007669"/>
    <property type="project" value="InterPro"/>
</dbReference>
<organism evidence="2 3">
    <name type="scientific">Aldrovandia affinis</name>
    <dbReference type="NCBI Taxonomy" id="143900"/>
    <lineage>
        <taxon>Eukaryota</taxon>
        <taxon>Metazoa</taxon>
        <taxon>Chordata</taxon>
        <taxon>Craniata</taxon>
        <taxon>Vertebrata</taxon>
        <taxon>Euteleostomi</taxon>
        <taxon>Actinopterygii</taxon>
        <taxon>Neopterygii</taxon>
        <taxon>Teleostei</taxon>
        <taxon>Notacanthiformes</taxon>
        <taxon>Halosauridae</taxon>
        <taxon>Aldrovandia</taxon>
    </lineage>
</organism>
<gene>
    <name evidence="2" type="ORF">AAFF_G00238930</name>
</gene>
<keyword evidence="3" id="KW-1185">Reference proteome</keyword>
<feature type="compositionally biased region" description="Polar residues" evidence="1">
    <location>
        <begin position="150"/>
        <end position="164"/>
    </location>
</feature>
<feature type="compositionally biased region" description="Polar residues" evidence="1">
    <location>
        <begin position="1"/>
        <end position="13"/>
    </location>
</feature>
<name>A0AAD7REQ3_9TELE</name>
<dbReference type="AlphaFoldDB" id="A0AAD7REQ3"/>
<evidence type="ECO:0000256" key="1">
    <source>
        <dbReference type="SAM" id="MobiDB-lite"/>
    </source>
</evidence>
<comment type="caution">
    <text evidence="2">The sequence shown here is derived from an EMBL/GenBank/DDBJ whole genome shotgun (WGS) entry which is preliminary data.</text>
</comment>
<dbReference type="InterPro" id="IPR019522">
    <property type="entry name" value="PIK3R5/6"/>
</dbReference>
<proteinExistence type="predicted"/>